<keyword evidence="2" id="KW-0472">Membrane</keyword>
<reference evidence="3" key="1">
    <citation type="journal article" date="2014" name="Int. J. Syst. Evol. Microbiol.">
        <title>Complete genome sequence of Corynebacterium casei LMG S-19264T (=DSM 44701T), isolated from a smear-ripened cheese.</title>
        <authorList>
            <consortium name="US DOE Joint Genome Institute (JGI-PGF)"/>
            <person name="Walter F."/>
            <person name="Albersmeier A."/>
            <person name="Kalinowski J."/>
            <person name="Ruckert C."/>
        </authorList>
    </citation>
    <scope>NUCLEOTIDE SEQUENCE</scope>
    <source>
        <strain evidence="3">CGMCC 4.7306</strain>
    </source>
</reference>
<keyword evidence="4" id="KW-1185">Reference proteome</keyword>
<dbReference type="AlphaFoldDB" id="A0A917RYX6"/>
<gene>
    <name evidence="3" type="ORF">GCM10011575_00930</name>
</gene>
<keyword evidence="2" id="KW-0812">Transmembrane</keyword>
<feature type="region of interest" description="Disordered" evidence="1">
    <location>
        <begin position="1"/>
        <end position="31"/>
    </location>
</feature>
<dbReference type="EMBL" id="BMMZ01000001">
    <property type="protein sequence ID" value="GGL46912.1"/>
    <property type="molecule type" value="Genomic_DNA"/>
</dbReference>
<sequence length="112" mass="11967">MSVSHATPSFLHSHRHTDRRTAPKSRAAMDPQRRSKLILEGIGAFLFAVLITGFIGLALTIAPTPGPSSAYGADGASYVTPPNWAVFWLVVILMDVVALFAYGIASASRAQQ</sequence>
<reference evidence="3" key="2">
    <citation type="submission" date="2020-09" db="EMBL/GenBank/DDBJ databases">
        <authorList>
            <person name="Sun Q."/>
            <person name="Zhou Y."/>
        </authorList>
    </citation>
    <scope>NUCLEOTIDE SEQUENCE</scope>
    <source>
        <strain evidence="3">CGMCC 4.7306</strain>
    </source>
</reference>
<feature type="transmembrane region" description="Helical" evidence="2">
    <location>
        <begin position="84"/>
        <end position="105"/>
    </location>
</feature>
<comment type="caution">
    <text evidence="3">The sequence shown here is derived from an EMBL/GenBank/DDBJ whole genome shotgun (WGS) entry which is preliminary data.</text>
</comment>
<organism evidence="3 4">
    <name type="scientific">Microlunatus endophyticus</name>
    <dbReference type="NCBI Taxonomy" id="1716077"/>
    <lineage>
        <taxon>Bacteria</taxon>
        <taxon>Bacillati</taxon>
        <taxon>Actinomycetota</taxon>
        <taxon>Actinomycetes</taxon>
        <taxon>Propionibacteriales</taxon>
        <taxon>Propionibacteriaceae</taxon>
        <taxon>Microlunatus</taxon>
    </lineage>
</organism>
<protein>
    <submittedName>
        <fullName evidence="3">Uncharacterized protein</fullName>
    </submittedName>
</protein>
<accession>A0A917RYX6</accession>
<name>A0A917RYX6_9ACTN</name>
<keyword evidence="2" id="KW-1133">Transmembrane helix</keyword>
<feature type="transmembrane region" description="Helical" evidence="2">
    <location>
        <begin position="37"/>
        <end position="64"/>
    </location>
</feature>
<dbReference type="RefSeq" id="WP_188893215.1">
    <property type="nucleotide sequence ID" value="NZ_BMMZ01000001.1"/>
</dbReference>
<evidence type="ECO:0000256" key="1">
    <source>
        <dbReference type="SAM" id="MobiDB-lite"/>
    </source>
</evidence>
<dbReference type="Proteomes" id="UP000613840">
    <property type="component" value="Unassembled WGS sequence"/>
</dbReference>
<evidence type="ECO:0000313" key="3">
    <source>
        <dbReference type="EMBL" id="GGL46912.1"/>
    </source>
</evidence>
<proteinExistence type="predicted"/>
<evidence type="ECO:0000313" key="4">
    <source>
        <dbReference type="Proteomes" id="UP000613840"/>
    </source>
</evidence>
<evidence type="ECO:0000256" key="2">
    <source>
        <dbReference type="SAM" id="Phobius"/>
    </source>
</evidence>